<comment type="caution">
    <text evidence="2">The sequence shown here is derived from an EMBL/GenBank/DDBJ whole genome shotgun (WGS) entry which is preliminary data.</text>
</comment>
<feature type="transmembrane region" description="Helical" evidence="1">
    <location>
        <begin position="54"/>
        <end position="72"/>
    </location>
</feature>
<name>A0A7X9IKK6_9DELT</name>
<dbReference type="EMBL" id="JAAZON010000403">
    <property type="protein sequence ID" value="NMC63297.1"/>
    <property type="molecule type" value="Genomic_DNA"/>
</dbReference>
<evidence type="ECO:0000256" key="1">
    <source>
        <dbReference type="SAM" id="Phobius"/>
    </source>
</evidence>
<organism evidence="2 3">
    <name type="scientific">SAR324 cluster bacterium</name>
    <dbReference type="NCBI Taxonomy" id="2024889"/>
    <lineage>
        <taxon>Bacteria</taxon>
        <taxon>Deltaproteobacteria</taxon>
        <taxon>SAR324 cluster</taxon>
    </lineage>
</organism>
<keyword evidence="1" id="KW-0472">Membrane</keyword>
<feature type="transmembrane region" description="Helical" evidence="1">
    <location>
        <begin position="308"/>
        <end position="327"/>
    </location>
</feature>
<sequence>MSGWNKEIKFNYRKGLVAVVTFLGGLYFFLEFILPARLLKAIGVAQYHENISNGFISVGAMALGLGLINLFLTHGSRILFKKKGSLNSFALLFGLLLMMSLSLYEWVAGLNAARAADELRLLSQFARQIEKDISSNRKDVPPADFRMLKLKESLDAYSSPCVASDISHSLKLISFCKEMKAQEAELDAIDIGRVENLQSISEVLSLMSASRAKFEAEKHKNSNLVRLFVLLKEGFFISLGAAMFSLLGFYIAVAAYRAFRVRSFEAALMMLAALIVMLGQMSFASGILDYFGEMRSWLMNIPNGAAFRAIRIGAAVAGLVLAFRMWFSIESESFSERS</sequence>
<reference evidence="2 3" key="1">
    <citation type="journal article" date="2020" name="Biotechnol. Biofuels">
        <title>New insights from the biogas microbiome by comprehensive genome-resolved metagenomics of nearly 1600 species originating from multiple anaerobic digesters.</title>
        <authorList>
            <person name="Campanaro S."/>
            <person name="Treu L."/>
            <person name="Rodriguez-R L.M."/>
            <person name="Kovalovszki A."/>
            <person name="Ziels R.M."/>
            <person name="Maus I."/>
            <person name="Zhu X."/>
            <person name="Kougias P.G."/>
            <person name="Basile A."/>
            <person name="Luo G."/>
            <person name="Schluter A."/>
            <person name="Konstantinidis K.T."/>
            <person name="Angelidaki I."/>
        </authorList>
    </citation>
    <scope>NUCLEOTIDE SEQUENCE [LARGE SCALE GENOMIC DNA]</scope>
    <source>
        <strain evidence="2">AS27yjCOA_65</strain>
    </source>
</reference>
<proteinExistence type="predicted"/>
<feature type="transmembrane region" description="Helical" evidence="1">
    <location>
        <begin position="268"/>
        <end position="288"/>
    </location>
</feature>
<dbReference type="Proteomes" id="UP000524246">
    <property type="component" value="Unassembled WGS sequence"/>
</dbReference>
<dbReference type="AlphaFoldDB" id="A0A7X9IKK6"/>
<feature type="transmembrane region" description="Helical" evidence="1">
    <location>
        <begin position="235"/>
        <end position="256"/>
    </location>
</feature>
<gene>
    <name evidence="2" type="ORF">GYA55_09030</name>
</gene>
<accession>A0A7X9IKK6</accession>
<keyword evidence="1" id="KW-1133">Transmembrane helix</keyword>
<feature type="transmembrane region" description="Helical" evidence="1">
    <location>
        <begin position="84"/>
        <end position="104"/>
    </location>
</feature>
<evidence type="ECO:0000313" key="2">
    <source>
        <dbReference type="EMBL" id="NMC63297.1"/>
    </source>
</evidence>
<keyword evidence="1" id="KW-0812">Transmembrane</keyword>
<evidence type="ECO:0000313" key="3">
    <source>
        <dbReference type="Proteomes" id="UP000524246"/>
    </source>
</evidence>
<feature type="transmembrane region" description="Helical" evidence="1">
    <location>
        <begin position="12"/>
        <end position="34"/>
    </location>
</feature>
<protein>
    <submittedName>
        <fullName evidence="2">Uncharacterized protein</fullName>
    </submittedName>
</protein>